<keyword evidence="2" id="KW-0313">Glucose metabolism</keyword>
<dbReference type="InterPro" id="IPR050282">
    <property type="entry name" value="Cycloisomerase_2"/>
</dbReference>
<dbReference type="AlphaFoldDB" id="A4VFU9"/>
<dbReference type="PANTHER" id="PTHR30344">
    <property type="entry name" value="6-PHOSPHOGLUCONOLACTONASE-RELATED"/>
    <property type="match status" value="1"/>
</dbReference>
<dbReference type="Gene3D" id="2.130.10.10">
    <property type="entry name" value="YVTN repeat-like/Quinoprotein amine dehydrogenase"/>
    <property type="match status" value="1"/>
</dbReference>
<keyword evidence="5" id="KW-1185">Reference proteome</keyword>
<dbReference type="eggNOG" id="COG2706">
    <property type="taxonomic scope" value="Bacteria"/>
</dbReference>
<evidence type="ECO:0000256" key="2">
    <source>
        <dbReference type="ARBA" id="ARBA00022526"/>
    </source>
</evidence>
<name>A4VFU9_STUS1</name>
<feature type="chain" id="PRO_5002674070" evidence="3">
    <location>
        <begin position="32"/>
        <end position="397"/>
    </location>
</feature>
<proteinExistence type="inferred from homology"/>
<dbReference type="InterPro" id="IPR011048">
    <property type="entry name" value="Haem_d1_sf"/>
</dbReference>
<comment type="similarity">
    <text evidence="1">Belongs to the cycloisomerase 2 family.</text>
</comment>
<feature type="signal peptide" evidence="3">
    <location>
        <begin position="1"/>
        <end position="31"/>
    </location>
</feature>
<dbReference type="Proteomes" id="UP000000233">
    <property type="component" value="Chromosome"/>
</dbReference>
<keyword evidence="3" id="KW-0732">Signal</keyword>
<evidence type="ECO:0000313" key="5">
    <source>
        <dbReference type="Proteomes" id="UP000000233"/>
    </source>
</evidence>
<evidence type="ECO:0000256" key="1">
    <source>
        <dbReference type="ARBA" id="ARBA00005564"/>
    </source>
</evidence>
<dbReference type="InterPro" id="IPR015943">
    <property type="entry name" value="WD40/YVTN_repeat-like_dom_sf"/>
</dbReference>
<reference evidence="4 5" key="1">
    <citation type="journal article" date="2008" name="Proc. Natl. Acad. Sci. U.S.A.">
        <title>Nitrogen fixation island and rhizosphere competence traits in the genome of root-associated Pseudomonas stutzeri A1501.</title>
        <authorList>
            <person name="Yan Y."/>
            <person name="Yang J."/>
            <person name="Dou Y."/>
            <person name="Chen M."/>
            <person name="Ping S."/>
            <person name="Peng J."/>
            <person name="Lu W."/>
            <person name="Zhang W."/>
            <person name="Yao Z."/>
            <person name="Li H."/>
            <person name="Liu W."/>
            <person name="He S."/>
            <person name="Geng L."/>
            <person name="Zhang X."/>
            <person name="Yang F."/>
            <person name="Yu H."/>
            <person name="Zhan Y."/>
            <person name="Li D."/>
            <person name="Lin Z."/>
            <person name="Wang Y."/>
            <person name="Elmerich C."/>
            <person name="Lin M."/>
            <person name="Jin Q."/>
        </authorList>
    </citation>
    <scope>NUCLEOTIDE SEQUENCE [LARGE SCALE GENOMIC DNA]</scope>
    <source>
        <strain evidence="4 5">A1501</strain>
    </source>
</reference>
<gene>
    <name evidence="4" type="ordered locus">PST_0143</name>
</gene>
<dbReference type="GO" id="GO:0006006">
    <property type="term" value="P:glucose metabolic process"/>
    <property type="evidence" value="ECO:0007669"/>
    <property type="project" value="UniProtKB-KW"/>
</dbReference>
<evidence type="ECO:0000313" key="4">
    <source>
        <dbReference type="EMBL" id="ABP77850.1"/>
    </source>
</evidence>
<dbReference type="PANTHER" id="PTHR30344:SF1">
    <property type="entry name" value="6-PHOSPHOGLUCONOLACTONASE"/>
    <property type="match status" value="1"/>
</dbReference>
<evidence type="ECO:0000256" key="3">
    <source>
        <dbReference type="SAM" id="SignalP"/>
    </source>
</evidence>
<dbReference type="HOGENOM" id="CLU_038716_3_0_6"/>
<accession>A4VFU9</accession>
<dbReference type="InterPro" id="IPR019405">
    <property type="entry name" value="Lactonase_7-beta_prop"/>
</dbReference>
<dbReference type="GO" id="GO:0005829">
    <property type="term" value="C:cytosol"/>
    <property type="evidence" value="ECO:0007669"/>
    <property type="project" value="TreeGrafter"/>
</dbReference>
<dbReference type="KEGG" id="psa:PST_0143"/>
<keyword evidence="2" id="KW-0119">Carbohydrate metabolism</keyword>
<sequence length="397" mass="43213">MTSSTKGKRPMRLRLALALLTGALLANGAQAESNDMQILIGSYTHDSDSPGVLRLRFDPSQGRLEPEPLQALTSHNPSWLVLDERRGRLYATHENGPAHADPVGRVGAWQRDAKGDYQPIGQAISLGDEPTHASLSADGRYLFVSNYGSRPNPGGSLAVLPLDEDGRPLPVTQIAAHQASGVHPERQASPHVHSAVPSPDGTRLLVSDLGADRVFVYRYDPSHAERPLRPDEPASIELPAGSGPRHLVFHPNGKHAYLALELSAQVAGFDYTNGTLTRRQLLDLKESDSEVRHSPGAIHTSADGRFLYVSDRGDYNHIIVFAIEADGTLREIQRRPSEGREPREFAITPDGRFMLIANQLSDALVVIRRDPESGKLGETLQTLAVGRPSDIKLLTPN</sequence>
<dbReference type="GO" id="GO:0017057">
    <property type="term" value="F:6-phosphogluconolactonase activity"/>
    <property type="evidence" value="ECO:0007669"/>
    <property type="project" value="TreeGrafter"/>
</dbReference>
<dbReference type="SUPFAM" id="SSF51004">
    <property type="entry name" value="C-terminal (heme d1) domain of cytochrome cd1-nitrite reductase"/>
    <property type="match status" value="1"/>
</dbReference>
<dbReference type="Pfam" id="PF10282">
    <property type="entry name" value="Lactonase"/>
    <property type="match status" value="1"/>
</dbReference>
<dbReference type="EMBL" id="CP000304">
    <property type="protein sequence ID" value="ABP77850.1"/>
    <property type="molecule type" value="Genomic_DNA"/>
</dbReference>
<organism evidence="4 5">
    <name type="scientific">Stutzerimonas stutzeri (strain A1501)</name>
    <name type="common">Pseudomonas stutzeri</name>
    <dbReference type="NCBI Taxonomy" id="379731"/>
    <lineage>
        <taxon>Bacteria</taxon>
        <taxon>Pseudomonadati</taxon>
        <taxon>Pseudomonadota</taxon>
        <taxon>Gammaproteobacteria</taxon>
        <taxon>Pseudomonadales</taxon>
        <taxon>Pseudomonadaceae</taxon>
        <taxon>Stutzerimonas</taxon>
    </lineage>
</organism>
<protein>
    <submittedName>
        <fullName evidence="4">3-carboxymuconate cyclase</fullName>
    </submittedName>
</protein>